<dbReference type="OrthoDB" id="9801656at2"/>
<dbReference type="InterPro" id="IPR051531">
    <property type="entry name" value="N-acetyltransferase"/>
</dbReference>
<protein>
    <submittedName>
        <fullName evidence="2">RimJ/RimL family protein N-acetyltransferase</fullName>
    </submittedName>
</protein>
<dbReference type="PANTHER" id="PTHR43792:SF1">
    <property type="entry name" value="N-ACETYLTRANSFERASE DOMAIN-CONTAINING PROTEIN"/>
    <property type="match status" value="1"/>
</dbReference>
<comment type="caution">
    <text evidence="2">The sequence shown here is derived from an EMBL/GenBank/DDBJ whole genome shotgun (WGS) entry which is preliminary data.</text>
</comment>
<dbReference type="PANTHER" id="PTHR43792">
    <property type="entry name" value="GNAT FAMILY, PUTATIVE (AFU_ORTHOLOGUE AFUA_3G00765)-RELATED-RELATED"/>
    <property type="match status" value="1"/>
</dbReference>
<dbReference type="EMBL" id="SNZP01000007">
    <property type="protein sequence ID" value="TDR79685.1"/>
    <property type="molecule type" value="Genomic_DNA"/>
</dbReference>
<dbReference type="SUPFAM" id="SSF55729">
    <property type="entry name" value="Acyl-CoA N-acyltransferases (Nat)"/>
    <property type="match status" value="1"/>
</dbReference>
<accession>A0A4R7B7E3</accession>
<evidence type="ECO:0000313" key="2">
    <source>
        <dbReference type="EMBL" id="TDR79685.1"/>
    </source>
</evidence>
<dbReference type="AlphaFoldDB" id="A0A4R7B7E3"/>
<evidence type="ECO:0000313" key="3">
    <source>
        <dbReference type="Proteomes" id="UP000295611"/>
    </source>
</evidence>
<feature type="domain" description="N-acetyltransferase" evidence="1">
    <location>
        <begin position="10"/>
        <end position="174"/>
    </location>
</feature>
<dbReference type="Pfam" id="PF13302">
    <property type="entry name" value="Acetyltransf_3"/>
    <property type="match status" value="1"/>
</dbReference>
<reference evidence="2 3" key="1">
    <citation type="submission" date="2019-03" db="EMBL/GenBank/DDBJ databases">
        <title>Genomic Encyclopedia of Type Strains, Phase III (KMG-III): the genomes of soil and plant-associated and newly described type strains.</title>
        <authorList>
            <person name="Whitman W."/>
        </authorList>
    </citation>
    <scope>NUCLEOTIDE SEQUENCE [LARGE SCALE GENOMIC DNA]</scope>
    <source>
        <strain evidence="2 3">CECT 8976</strain>
    </source>
</reference>
<dbReference type="PROSITE" id="PS51186">
    <property type="entry name" value="GNAT"/>
    <property type="match status" value="1"/>
</dbReference>
<proteinExistence type="predicted"/>
<dbReference type="GO" id="GO:0016747">
    <property type="term" value="F:acyltransferase activity, transferring groups other than amino-acyl groups"/>
    <property type="evidence" value="ECO:0007669"/>
    <property type="project" value="InterPro"/>
</dbReference>
<dbReference type="Gene3D" id="3.40.630.30">
    <property type="match status" value="1"/>
</dbReference>
<name>A0A4R7B7E3_9NEIS</name>
<gene>
    <name evidence="2" type="ORF">DFP86_10749</name>
</gene>
<evidence type="ECO:0000259" key="1">
    <source>
        <dbReference type="PROSITE" id="PS51186"/>
    </source>
</evidence>
<keyword evidence="2" id="KW-0808">Transferase</keyword>
<dbReference type="InterPro" id="IPR000182">
    <property type="entry name" value="GNAT_dom"/>
</dbReference>
<dbReference type="RefSeq" id="WP_133680620.1">
    <property type="nucleotide sequence ID" value="NZ_SNZP01000007.1"/>
</dbReference>
<keyword evidence="3" id="KW-1185">Reference proteome</keyword>
<dbReference type="InterPro" id="IPR016181">
    <property type="entry name" value="Acyl_CoA_acyltransferase"/>
</dbReference>
<organism evidence="2 3">
    <name type="scientific">Paludibacterium purpuratum</name>
    <dbReference type="NCBI Taxonomy" id="1144873"/>
    <lineage>
        <taxon>Bacteria</taxon>
        <taxon>Pseudomonadati</taxon>
        <taxon>Pseudomonadota</taxon>
        <taxon>Betaproteobacteria</taxon>
        <taxon>Neisseriales</taxon>
        <taxon>Chromobacteriaceae</taxon>
        <taxon>Paludibacterium</taxon>
    </lineage>
</organism>
<dbReference type="Proteomes" id="UP000295611">
    <property type="component" value="Unassembled WGS sequence"/>
</dbReference>
<sequence>MTTPLESPRLLLTHPSEADIDRLFDIYGDPATNTFNPAGPMKDRREAEARMQRWLDHRQQHGFCTWSIRLKRQPDAIIGFGGLHWGLFGTQTHPNLGYRFATSAWGQGLATEFARYALKYGFTLYRLAEIRATVREPHQASRRVLEKIGMHEVARQADPRPGIADSIIYRIEHDAWIDRDHLSA</sequence>